<gene>
    <name evidence="1" type="ORF">CITCOLO1_LOCUS15771</name>
</gene>
<evidence type="ECO:0008006" key="3">
    <source>
        <dbReference type="Google" id="ProtNLM"/>
    </source>
</evidence>
<organism evidence="1 2">
    <name type="scientific">Citrullus colocynthis</name>
    <name type="common">colocynth</name>
    <dbReference type="NCBI Taxonomy" id="252529"/>
    <lineage>
        <taxon>Eukaryota</taxon>
        <taxon>Viridiplantae</taxon>
        <taxon>Streptophyta</taxon>
        <taxon>Embryophyta</taxon>
        <taxon>Tracheophyta</taxon>
        <taxon>Spermatophyta</taxon>
        <taxon>Magnoliopsida</taxon>
        <taxon>eudicotyledons</taxon>
        <taxon>Gunneridae</taxon>
        <taxon>Pentapetalae</taxon>
        <taxon>rosids</taxon>
        <taxon>fabids</taxon>
        <taxon>Cucurbitales</taxon>
        <taxon>Cucurbitaceae</taxon>
        <taxon>Benincaseae</taxon>
        <taxon>Citrullus</taxon>
    </lineage>
</organism>
<accession>A0ABP0YST4</accession>
<dbReference type="SUPFAM" id="SSF48452">
    <property type="entry name" value="TPR-like"/>
    <property type="match status" value="1"/>
</dbReference>
<evidence type="ECO:0000313" key="1">
    <source>
        <dbReference type="EMBL" id="CAK9323582.1"/>
    </source>
</evidence>
<dbReference type="Proteomes" id="UP001642487">
    <property type="component" value="Chromosome 6"/>
</dbReference>
<dbReference type="EMBL" id="OZ021740">
    <property type="protein sequence ID" value="CAK9323582.1"/>
    <property type="molecule type" value="Genomic_DNA"/>
</dbReference>
<dbReference type="SMART" id="SM00028">
    <property type="entry name" value="TPR"/>
    <property type="match status" value="3"/>
</dbReference>
<proteinExistence type="predicted"/>
<dbReference type="Gene3D" id="1.25.40.10">
    <property type="entry name" value="Tetratricopeptide repeat domain"/>
    <property type="match status" value="1"/>
</dbReference>
<sequence>MALWMEDGSNPLTENEKADLDAIAALKESSALEFKEKGNEFVRLGRKHYADAIDCYTRAINQKALSNSENSVLFANRAHVNLLLGNYRRALNDAEEAINLCPINIKAIYRAAKASLSLNLLDEAKSYCVSGIKCDPNNVEIKKIERQIDSLKLEQEQREVLVTKAIAEGEKLVSAIVHRGLKIGNATYQELTGLRKPVLDKNNILHWPVLLLYAEVMSSDFIEDFCCPPLPWDAENKYTREAVELYYEVGSGICLSKEKILRNLLEGTAASNAESIALDEKDAVEDSNHITSANNGSSKWIKVHEKRTLHDVLKEPNYIIPGIPVFYVVSRNSKFYKDFKAGRWVPPS</sequence>
<dbReference type="PANTHER" id="PTHR46035">
    <property type="entry name" value="TETRATRICOPEPTIDE REPEAT PROTEIN 4"/>
    <property type="match status" value="1"/>
</dbReference>
<dbReference type="CDD" id="cd21377">
    <property type="entry name" value="CTWD_Cns1-like"/>
    <property type="match status" value="1"/>
</dbReference>
<dbReference type="InterPro" id="IPR011990">
    <property type="entry name" value="TPR-like_helical_dom_sf"/>
</dbReference>
<name>A0ABP0YST4_9ROSI</name>
<dbReference type="PANTHER" id="PTHR46035:SF1">
    <property type="entry name" value="TETRATRICOPEPTIDE REPEAT PROTEIN 4"/>
    <property type="match status" value="1"/>
</dbReference>
<dbReference type="InterPro" id="IPR019734">
    <property type="entry name" value="TPR_rpt"/>
</dbReference>
<keyword evidence="2" id="KW-1185">Reference proteome</keyword>
<evidence type="ECO:0000313" key="2">
    <source>
        <dbReference type="Proteomes" id="UP001642487"/>
    </source>
</evidence>
<reference evidence="1 2" key="1">
    <citation type="submission" date="2024-03" db="EMBL/GenBank/DDBJ databases">
        <authorList>
            <person name="Gkanogiannis A."/>
            <person name="Becerra Lopez-Lavalle L."/>
        </authorList>
    </citation>
    <scope>NUCLEOTIDE SEQUENCE [LARGE SCALE GENOMIC DNA]</scope>
</reference>
<protein>
    <recommendedName>
        <fullName evidence="3">Cns1/TTC4 wheel domain-containing protein</fullName>
    </recommendedName>
</protein>